<dbReference type="Proteomes" id="UP000183926">
    <property type="component" value="Unassembled WGS sequence"/>
</dbReference>
<protein>
    <submittedName>
        <fullName evidence="1">Uncharacterized protein</fullName>
    </submittedName>
</protein>
<dbReference type="AlphaFoldDB" id="A0A1I7FES9"/>
<evidence type="ECO:0000313" key="1">
    <source>
        <dbReference type="EMBL" id="SFU34692.1"/>
    </source>
</evidence>
<proteinExistence type="predicted"/>
<accession>A0A1I7FES9</accession>
<name>A0A1I7FES9_9PROT</name>
<evidence type="ECO:0000313" key="2">
    <source>
        <dbReference type="Proteomes" id="UP000183926"/>
    </source>
</evidence>
<organism evidence="1 2">
    <name type="scientific">Nitrosomonas eutropha</name>
    <dbReference type="NCBI Taxonomy" id="916"/>
    <lineage>
        <taxon>Bacteria</taxon>
        <taxon>Pseudomonadati</taxon>
        <taxon>Pseudomonadota</taxon>
        <taxon>Betaproteobacteria</taxon>
        <taxon>Nitrosomonadales</taxon>
        <taxon>Nitrosomonadaceae</taxon>
        <taxon>Nitrosomonas</taxon>
    </lineage>
</organism>
<gene>
    <name evidence="1" type="ORF">SAMN05216339_101451</name>
</gene>
<dbReference type="EMBL" id="FPBL01000001">
    <property type="protein sequence ID" value="SFU34692.1"/>
    <property type="molecule type" value="Genomic_DNA"/>
</dbReference>
<reference evidence="1 2" key="1">
    <citation type="submission" date="2016-10" db="EMBL/GenBank/DDBJ databases">
        <authorList>
            <person name="de Groot N.N."/>
        </authorList>
    </citation>
    <scope>NUCLEOTIDE SEQUENCE [LARGE SCALE GENOMIC DNA]</scope>
    <source>
        <strain evidence="1 2">Nm24</strain>
    </source>
</reference>
<sequence>MAHTHKVAPEPQAILRVWPLFKEAVGVTSVRTEEDYAQARITIEALLDEIGDDENLMFSTTLPIKWRPMRMSITRFPRLSQRKCYAS</sequence>